<feature type="domain" description="DNA mimic protein DMP19 C-terminal" evidence="2">
    <location>
        <begin position="259"/>
        <end position="345"/>
    </location>
</feature>
<keyword evidence="4" id="KW-1185">Reference proteome</keyword>
<name>A0A2T4J729_FUSBL</name>
<evidence type="ECO:0000313" key="4">
    <source>
        <dbReference type="Proteomes" id="UP000241362"/>
    </source>
</evidence>
<dbReference type="Pfam" id="PF14300">
    <property type="entry name" value="DMP19"/>
    <property type="match status" value="1"/>
</dbReference>
<organism evidence="3 4">
    <name type="scientific">Fuscovulum blasticum DSM 2131</name>
    <dbReference type="NCBI Taxonomy" id="1188250"/>
    <lineage>
        <taxon>Bacteria</taxon>
        <taxon>Pseudomonadati</taxon>
        <taxon>Pseudomonadota</taxon>
        <taxon>Alphaproteobacteria</taxon>
        <taxon>Rhodobacterales</taxon>
        <taxon>Paracoccaceae</taxon>
        <taxon>Pseudogemmobacter</taxon>
    </lineage>
</organism>
<dbReference type="AlphaFoldDB" id="A0A2T4J729"/>
<sequence>MRVKAAVLVVMFAAAAAGMARADHPLCARGAVAGPVPVGHLLQQDGQALRVAAFESVDWKAVSEAEDRVQVAPEAPKLRDLLAERSAALPPAARDLPYLVVLAEVEASPDGAIFTLTQGAESLIAARLLDAMDRAGLTQEAALLREAVGLFPDWGDTPEDRAEQVYDRDSYAPIEPLSSRLAEIDARWPAAGGRALAAAEALVAADPALSKAYADRLNGLTEDERFGWLQAQLWAQCTTPSWWTVEEADAAFLSGGTVQGALLMLDLFAGTMEEGGGLADFFYNSPGTFAPRLATILDLRNQTAAAKALRDGMALFGGSYPRDYEQRMMAMDAFTEAQFAQLDDLSLAIDAAGIRRDMQGLAREAGLMPPRGN</sequence>
<feature type="signal peptide" evidence="1">
    <location>
        <begin position="1"/>
        <end position="22"/>
    </location>
</feature>
<gene>
    <name evidence="3" type="ORF">C5F44_13040</name>
</gene>
<evidence type="ECO:0000313" key="3">
    <source>
        <dbReference type="EMBL" id="PTE13716.1"/>
    </source>
</evidence>
<dbReference type="InterPro" id="IPR025402">
    <property type="entry name" value="DMP19_C"/>
</dbReference>
<evidence type="ECO:0000259" key="2">
    <source>
        <dbReference type="Pfam" id="PF14300"/>
    </source>
</evidence>
<dbReference type="EMBL" id="PZKE01000012">
    <property type="protein sequence ID" value="PTE13716.1"/>
    <property type="molecule type" value="Genomic_DNA"/>
</dbReference>
<comment type="caution">
    <text evidence="3">The sequence shown here is derived from an EMBL/GenBank/DDBJ whole genome shotgun (WGS) entry which is preliminary data.</text>
</comment>
<dbReference type="Proteomes" id="UP000241362">
    <property type="component" value="Unassembled WGS sequence"/>
</dbReference>
<reference evidence="3 4" key="1">
    <citation type="submission" date="2018-03" db="EMBL/GenBank/DDBJ databases">
        <title>Rhodobacter blasticus.</title>
        <authorList>
            <person name="Meyer T.E."/>
            <person name="Miller S."/>
            <person name="Lodha T."/>
            <person name="Gandham S."/>
            <person name="Chintalapati S."/>
            <person name="Chintalapati V.R."/>
        </authorList>
    </citation>
    <scope>NUCLEOTIDE SEQUENCE [LARGE SCALE GENOMIC DNA]</scope>
    <source>
        <strain evidence="3 4">DSM 2131</strain>
    </source>
</reference>
<protein>
    <recommendedName>
        <fullName evidence="2">DNA mimic protein DMP19 C-terminal domain-containing protein</fullName>
    </recommendedName>
</protein>
<dbReference type="RefSeq" id="WP_107673974.1">
    <property type="nucleotide sequence ID" value="NZ_PZKE01000012.1"/>
</dbReference>
<evidence type="ECO:0000256" key="1">
    <source>
        <dbReference type="SAM" id="SignalP"/>
    </source>
</evidence>
<feature type="chain" id="PRO_5015495282" description="DNA mimic protein DMP19 C-terminal domain-containing protein" evidence="1">
    <location>
        <begin position="23"/>
        <end position="373"/>
    </location>
</feature>
<accession>A0A2T4J729</accession>
<proteinExistence type="predicted"/>
<keyword evidence="1" id="KW-0732">Signal</keyword>